<proteinExistence type="predicted"/>
<dbReference type="EMBL" id="BAAARE010000049">
    <property type="protein sequence ID" value="GAA2503679.1"/>
    <property type="molecule type" value="Genomic_DNA"/>
</dbReference>
<name>A0ABP5ZZG2_9MICO</name>
<evidence type="ECO:0008006" key="3">
    <source>
        <dbReference type="Google" id="ProtNLM"/>
    </source>
</evidence>
<evidence type="ECO:0000313" key="1">
    <source>
        <dbReference type="EMBL" id="GAA2503679.1"/>
    </source>
</evidence>
<dbReference type="RefSeq" id="WP_344257543.1">
    <property type="nucleotide sequence ID" value="NZ_BAAARE010000049.1"/>
</dbReference>
<dbReference type="Proteomes" id="UP001500730">
    <property type="component" value="Unassembled WGS sequence"/>
</dbReference>
<reference evidence="2" key="1">
    <citation type="journal article" date="2019" name="Int. J. Syst. Evol. Microbiol.">
        <title>The Global Catalogue of Microorganisms (GCM) 10K type strain sequencing project: providing services to taxonomists for standard genome sequencing and annotation.</title>
        <authorList>
            <consortium name="The Broad Institute Genomics Platform"/>
            <consortium name="The Broad Institute Genome Sequencing Center for Infectious Disease"/>
            <person name="Wu L."/>
            <person name="Ma J."/>
        </authorList>
    </citation>
    <scope>NUCLEOTIDE SEQUENCE [LARGE SCALE GENOMIC DNA]</scope>
    <source>
        <strain evidence="2">JCM 16259</strain>
    </source>
</reference>
<accession>A0ABP5ZZG2</accession>
<gene>
    <name evidence="1" type="ORF">GCM10009858_47010</name>
</gene>
<organism evidence="1 2">
    <name type="scientific">Terrabacter carboxydivorans</name>
    <dbReference type="NCBI Taxonomy" id="619730"/>
    <lineage>
        <taxon>Bacteria</taxon>
        <taxon>Bacillati</taxon>
        <taxon>Actinomycetota</taxon>
        <taxon>Actinomycetes</taxon>
        <taxon>Micrococcales</taxon>
        <taxon>Intrasporangiaceae</taxon>
        <taxon>Terrabacter</taxon>
    </lineage>
</organism>
<sequence>MDLHRLAPSGVFSASAARASGISGALLRSLVSRGQCHPLHRGWYSVQRPTSDKHRHRLRVVALLKEYEGQVMASHCSALALLDLPDEDIDWGTVHLMWRDAELPFRAFSRVHIH</sequence>
<comment type="caution">
    <text evidence="1">The sequence shown here is derived from an EMBL/GenBank/DDBJ whole genome shotgun (WGS) entry which is preliminary data.</text>
</comment>
<keyword evidence="2" id="KW-1185">Reference proteome</keyword>
<protein>
    <recommendedName>
        <fullName evidence="3">Transcriptional regulator</fullName>
    </recommendedName>
</protein>
<evidence type="ECO:0000313" key="2">
    <source>
        <dbReference type="Proteomes" id="UP001500730"/>
    </source>
</evidence>